<proteinExistence type="predicted"/>
<evidence type="ECO:0000313" key="5">
    <source>
        <dbReference type="Proteomes" id="UP000509327"/>
    </source>
</evidence>
<dbReference type="GO" id="GO:0008999">
    <property type="term" value="F:protein-N-terminal-alanine acetyltransferase activity"/>
    <property type="evidence" value="ECO:0007669"/>
    <property type="project" value="TreeGrafter"/>
</dbReference>
<dbReference type="InterPro" id="IPR016181">
    <property type="entry name" value="Acyl_CoA_acyltransferase"/>
</dbReference>
<keyword evidence="2" id="KW-0808">Transferase</keyword>
<dbReference type="Pfam" id="PF13302">
    <property type="entry name" value="Acetyltransf_3"/>
    <property type="match status" value="1"/>
</dbReference>
<dbReference type="PANTHER" id="PTHR43792">
    <property type="entry name" value="GNAT FAMILY, PUTATIVE (AFU_ORTHOLOGUE AFUA_3G00765)-RELATED-RELATED"/>
    <property type="match status" value="1"/>
</dbReference>
<evidence type="ECO:0000313" key="2">
    <source>
        <dbReference type="EMBL" id="PYE50350.1"/>
    </source>
</evidence>
<dbReference type="InterPro" id="IPR051531">
    <property type="entry name" value="N-acetyltransferase"/>
</dbReference>
<organism evidence="2 4">
    <name type="scientific">Paenibacillus barcinonensis</name>
    <dbReference type="NCBI Taxonomy" id="198119"/>
    <lineage>
        <taxon>Bacteria</taxon>
        <taxon>Bacillati</taxon>
        <taxon>Bacillota</taxon>
        <taxon>Bacilli</taxon>
        <taxon>Bacillales</taxon>
        <taxon>Paenibacillaceae</taxon>
        <taxon>Paenibacillus</taxon>
    </lineage>
</organism>
<dbReference type="AlphaFoldDB" id="A0A2V4VU67"/>
<dbReference type="Proteomes" id="UP000509327">
    <property type="component" value="Chromosome"/>
</dbReference>
<dbReference type="RefSeq" id="WP_110896174.1">
    <property type="nucleotide sequence ID" value="NZ_CP054614.1"/>
</dbReference>
<dbReference type="PANTHER" id="PTHR43792:SF9">
    <property type="entry name" value="RIBOSOMAL-PROTEIN-ALANINE ACETYLTRANSFERASE"/>
    <property type="match status" value="1"/>
</dbReference>
<gene>
    <name evidence="2" type="ORF">DFQ00_104309</name>
    <name evidence="3" type="ORF">HUB98_00980</name>
</gene>
<protein>
    <submittedName>
        <fullName evidence="3">GNAT family N-acetyltransferase</fullName>
    </submittedName>
    <submittedName>
        <fullName evidence="2">Ribosomal-protein-alanine N-acetyltransferase</fullName>
    </submittedName>
</protein>
<dbReference type="EMBL" id="QJSW01000004">
    <property type="protein sequence ID" value="PYE50350.1"/>
    <property type="molecule type" value="Genomic_DNA"/>
</dbReference>
<evidence type="ECO:0000313" key="3">
    <source>
        <dbReference type="EMBL" id="QKS55026.1"/>
    </source>
</evidence>
<dbReference type="EMBL" id="CP054614">
    <property type="protein sequence ID" value="QKS55026.1"/>
    <property type="molecule type" value="Genomic_DNA"/>
</dbReference>
<sequence>MKYESDRIYLRAWTAEDAVLLQHFQLHNREQIERITANKRDEAFYSLQAQTELIQDWLERRKAGKRYSFGIFLNDTDELVGEISLFLIELNGAATWMVGYATDRLHNGQGYMSEALKRLLQFAKEETDIKQLVAGAVPDNEGSIRVLLKAGFRETGSHDVPIQGVIKKHIMLTISLGDAD</sequence>
<dbReference type="OrthoDB" id="9795206at2"/>
<dbReference type="InterPro" id="IPR000182">
    <property type="entry name" value="GNAT_dom"/>
</dbReference>
<dbReference type="PROSITE" id="PS51186">
    <property type="entry name" value="GNAT"/>
    <property type="match status" value="1"/>
</dbReference>
<dbReference type="SUPFAM" id="SSF55729">
    <property type="entry name" value="Acyl-CoA N-acyltransferases (Nat)"/>
    <property type="match status" value="1"/>
</dbReference>
<evidence type="ECO:0000313" key="4">
    <source>
        <dbReference type="Proteomes" id="UP000247790"/>
    </source>
</evidence>
<dbReference type="GO" id="GO:0005737">
    <property type="term" value="C:cytoplasm"/>
    <property type="evidence" value="ECO:0007669"/>
    <property type="project" value="TreeGrafter"/>
</dbReference>
<name>A0A2V4VU67_PAEBA</name>
<reference evidence="3 5" key="2">
    <citation type="submission" date="2020-06" db="EMBL/GenBank/DDBJ databases">
        <title>Complete genome of Paenibacillus barcinonensis KACC11450.</title>
        <authorList>
            <person name="Kim M."/>
            <person name="Park Y.-J."/>
            <person name="Shin J.-H."/>
        </authorList>
    </citation>
    <scope>NUCLEOTIDE SEQUENCE [LARGE SCALE GENOMIC DNA]</scope>
    <source>
        <strain evidence="3 5">KACC11450</strain>
    </source>
</reference>
<keyword evidence="5" id="KW-1185">Reference proteome</keyword>
<evidence type="ECO:0000259" key="1">
    <source>
        <dbReference type="PROSITE" id="PS51186"/>
    </source>
</evidence>
<dbReference type="Proteomes" id="UP000247790">
    <property type="component" value="Unassembled WGS sequence"/>
</dbReference>
<accession>A0A2V4VU67</accession>
<feature type="domain" description="N-acetyltransferase" evidence="1">
    <location>
        <begin position="30"/>
        <end position="177"/>
    </location>
</feature>
<reference evidence="2 4" key="1">
    <citation type="submission" date="2018-06" db="EMBL/GenBank/DDBJ databases">
        <title>Genomic Encyclopedia of Type Strains, Phase III (KMG-III): the genomes of soil and plant-associated and newly described type strains.</title>
        <authorList>
            <person name="Whitman W."/>
        </authorList>
    </citation>
    <scope>NUCLEOTIDE SEQUENCE [LARGE SCALE GENOMIC DNA]</scope>
    <source>
        <strain evidence="2 4">CECT 7022</strain>
    </source>
</reference>
<dbReference type="Gene3D" id="3.40.630.30">
    <property type="match status" value="1"/>
</dbReference>